<dbReference type="GO" id="GO:0005737">
    <property type="term" value="C:cytoplasm"/>
    <property type="evidence" value="ECO:0007669"/>
    <property type="project" value="UniProtKB-SubCell"/>
</dbReference>
<evidence type="ECO:0000256" key="7">
    <source>
        <dbReference type="ARBA" id="ARBA00022588"/>
    </source>
</evidence>
<keyword evidence="8" id="KW-0391">Immunity</keyword>
<evidence type="ECO:0000256" key="5">
    <source>
        <dbReference type="ARBA" id="ARBA00022490"/>
    </source>
</evidence>
<reference evidence="14" key="1">
    <citation type="submission" date="2021-01" db="EMBL/GenBank/DDBJ databases">
        <authorList>
            <person name="Zahm M."/>
            <person name="Roques C."/>
            <person name="Cabau C."/>
            <person name="Klopp C."/>
            <person name="Donnadieu C."/>
            <person name="Jouanno E."/>
            <person name="Lampietro C."/>
            <person name="Louis A."/>
            <person name="Herpin A."/>
            <person name="Echchiki A."/>
            <person name="Berthelot C."/>
            <person name="Parey E."/>
            <person name="Roest-Crollius H."/>
            <person name="Braasch I."/>
            <person name="Postlethwait J."/>
            <person name="Bobe J."/>
            <person name="Montfort J."/>
            <person name="Bouchez O."/>
            <person name="Begum T."/>
            <person name="Mejri S."/>
            <person name="Adams A."/>
            <person name="Chen W.-J."/>
            <person name="Guiguen Y."/>
        </authorList>
    </citation>
    <scope>NUCLEOTIDE SEQUENCE</scope>
    <source>
        <strain evidence="14">YG-15Mar2019-1</strain>
        <tissue evidence="14">Brain</tissue>
    </source>
</reference>
<keyword evidence="10" id="KW-0694">RNA-binding</keyword>
<evidence type="ECO:0000256" key="6">
    <source>
        <dbReference type="ARBA" id="ARBA00022525"/>
    </source>
</evidence>
<organism evidence="14 15">
    <name type="scientific">Megalops atlanticus</name>
    <name type="common">Tarpon</name>
    <name type="synonym">Clupea gigantea</name>
    <dbReference type="NCBI Taxonomy" id="7932"/>
    <lineage>
        <taxon>Eukaryota</taxon>
        <taxon>Metazoa</taxon>
        <taxon>Chordata</taxon>
        <taxon>Craniata</taxon>
        <taxon>Vertebrata</taxon>
        <taxon>Euteleostomi</taxon>
        <taxon>Actinopterygii</taxon>
        <taxon>Neopterygii</taxon>
        <taxon>Teleostei</taxon>
        <taxon>Elopiformes</taxon>
        <taxon>Megalopidae</taxon>
        <taxon>Megalops</taxon>
    </lineage>
</organism>
<comment type="subcellular location">
    <subcellularLocation>
        <location evidence="2">Cytoplasm</location>
    </subcellularLocation>
    <subcellularLocation>
        <location evidence="1">Nucleus</location>
    </subcellularLocation>
    <subcellularLocation>
        <location evidence="3">Secreted</location>
    </subcellularLocation>
</comment>
<dbReference type="GO" id="GO:0045088">
    <property type="term" value="P:regulation of innate immune response"/>
    <property type="evidence" value="ECO:0007669"/>
    <property type="project" value="UniProtKB-ARBA"/>
</dbReference>
<dbReference type="PROSITE" id="PS50102">
    <property type="entry name" value="RRM"/>
    <property type="match status" value="1"/>
</dbReference>
<evidence type="ECO:0000256" key="3">
    <source>
        <dbReference type="ARBA" id="ARBA00004613"/>
    </source>
</evidence>
<dbReference type="PANTHER" id="PTHR15225">
    <property type="entry name" value="INTERFERON-INDUCED PROTEIN 35/NMI N-MYC/STAT INTERACTING PROTEIN"/>
    <property type="match status" value="1"/>
</dbReference>
<evidence type="ECO:0000256" key="4">
    <source>
        <dbReference type="ARBA" id="ARBA00010081"/>
    </source>
</evidence>
<dbReference type="PANTHER" id="PTHR15225:SF1">
    <property type="entry name" value="INTERFERON-INDUCED 35 KDA PROTEIN"/>
    <property type="match status" value="1"/>
</dbReference>
<proteinExistence type="inferred from homology"/>
<keyword evidence="11" id="KW-0175">Coiled coil</keyword>
<dbReference type="OrthoDB" id="9936051at2759"/>
<dbReference type="EMBL" id="JAFDVH010000001">
    <property type="protein sequence ID" value="KAG7492360.1"/>
    <property type="molecule type" value="Genomic_DNA"/>
</dbReference>
<feature type="region of interest" description="Disordered" evidence="12">
    <location>
        <begin position="1"/>
        <end position="21"/>
    </location>
</feature>
<keyword evidence="5" id="KW-0963">Cytoplasm</keyword>
<dbReference type="GO" id="GO:0045087">
    <property type="term" value="P:innate immune response"/>
    <property type="evidence" value="ECO:0007669"/>
    <property type="project" value="UniProtKB-KW"/>
</dbReference>
<dbReference type="Pfam" id="PF07292">
    <property type="entry name" value="NID"/>
    <property type="match status" value="2"/>
</dbReference>
<dbReference type="FunFam" id="3.30.70.330:FF:000300">
    <property type="entry name" value="Interferon-induced protein 35"/>
    <property type="match status" value="1"/>
</dbReference>
<evidence type="ECO:0000256" key="9">
    <source>
        <dbReference type="ARBA" id="ARBA00023242"/>
    </source>
</evidence>
<dbReference type="AlphaFoldDB" id="A0A9D3QGL8"/>
<comment type="caution">
    <text evidence="14">The sequence shown here is derived from an EMBL/GenBank/DDBJ whole genome shotgun (WGS) entry which is preliminary data.</text>
</comment>
<evidence type="ECO:0000256" key="11">
    <source>
        <dbReference type="SAM" id="Coils"/>
    </source>
</evidence>
<evidence type="ECO:0000259" key="13">
    <source>
        <dbReference type="PROSITE" id="PS50102"/>
    </source>
</evidence>
<gene>
    <name evidence="14" type="ORF">MATL_G00013350</name>
</gene>
<evidence type="ECO:0000256" key="1">
    <source>
        <dbReference type="ARBA" id="ARBA00004123"/>
    </source>
</evidence>
<dbReference type="InterPro" id="IPR009909">
    <property type="entry name" value="Nmi/IFP35_dom"/>
</dbReference>
<dbReference type="InterPro" id="IPR000504">
    <property type="entry name" value="RRM_dom"/>
</dbReference>
<protein>
    <recommendedName>
        <fullName evidence="13">RRM domain-containing protein</fullName>
    </recommendedName>
</protein>
<feature type="compositionally biased region" description="Polar residues" evidence="12">
    <location>
        <begin position="1"/>
        <end position="15"/>
    </location>
</feature>
<dbReference type="InterPro" id="IPR012677">
    <property type="entry name" value="Nucleotide-bd_a/b_plait_sf"/>
</dbReference>
<evidence type="ECO:0000256" key="2">
    <source>
        <dbReference type="ARBA" id="ARBA00004496"/>
    </source>
</evidence>
<evidence type="ECO:0000256" key="12">
    <source>
        <dbReference type="SAM" id="MobiDB-lite"/>
    </source>
</evidence>
<evidence type="ECO:0000256" key="10">
    <source>
        <dbReference type="PROSITE-ProRule" id="PRU00176"/>
    </source>
</evidence>
<evidence type="ECO:0000256" key="8">
    <source>
        <dbReference type="ARBA" id="ARBA00022859"/>
    </source>
</evidence>
<keyword evidence="7" id="KW-0399">Innate immunity</keyword>
<keyword evidence="15" id="KW-1185">Reference proteome</keyword>
<dbReference type="InterPro" id="IPR035979">
    <property type="entry name" value="RBD_domain_sf"/>
</dbReference>
<dbReference type="GO" id="GO:0005634">
    <property type="term" value="C:nucleus"/>
    <property type="evidence" value="ECO:0007669"/>
    <property type="project" value="UniProtKB-SubCell"/>
</dbReference>
<feature type="coiled-coil region" evidence="11">
    <location>
        <begin position="25"/>
        <end position="126"/>
    </location>
</feature>
<name>A0A9D3QGL8_MEGAT</name>
<evidence type="ECO:0000313" key="15">
    <source>
        <dbReference type="Proteomes" id="UP001046870"/>
    </source>
</evidence>
<keyword evidence="6" id="KW-0964">Secreted</keyword>
<accession>A0A9D3QGL8</accession>
<dbReference type="GO" id="GO:0003723">
    <property type="term" value="F:RNA binding"/>
    <property type="evidence" value="ECO:0007669"/>
    <property type="project" value="UniProtKB-UniRule"/>
</dbReference>
<comment type="similarity">
    <text evidence="4">Belongs to the NMI family.</text>
</comment>
<evidence type="ECO:0000313" key="14">
    <source>
        <dbReference type="EMBL" id="KAG7492360.1"/>
    </source>
</evidence>
<feature type="domain" description="RRM" evidence="13">
    <location>
        <begin position="222"/>
        <end position="304"/>
    </location>
</feature>
<keyword evidence="9" id="KW-0539">Nucleus</keyword>
<dbReference type="Proteomes" id="UP001046870">
    <property type="component" value="Chromosome 1"/>
</dbReference>
<dbReference type="Gene3D" id="3.30.70.330">
    <property type="match status" value="1"/>
</dbReference>
<sequence length="379" mass="43074">MNSNEDFSLVTQNGEVSPVSPVSPLEKIRQEIAKYKMAFEQLVVEHKELAKAKDEQLDMAEKFRKRSTILKDELREEEEEQTQRMDNEKEKMSALQEEESRLQVEVEKMEQELRCIDTLNHQLKQQTQVSTAVPEKKVVFTGDVALGSGAGASSFDLKAHIVYPMEGGTALVTFEDEEVAQNIMRMQQHEIQLGDCIIRLKAEPVQFLMPSRIEMDTHVCPRRILVSNLPKKADEQILMDKLELHFHKKKNGGGEVDSVDMLHDSGNVVITFVEDNVAKGLTDTEYHEVEIEKKKKYRLRVTPFVNGEITNLQTRVSVSQRTVLLTGIPDIMDPENLQDSLEIHFQKESNGGGEVDAFIYNPLGHSTLALFKEDPPKSQ</sequence>
<dbReference type="SUPFAM" id="SSF54928">
    <property type="entry name" value="RNA-binding domain, RBD"/>
    <property type="match status" value="1"/>
</dbReference>
<dbReference type="GO" id="GO:0005615">
    <property type="term" value="C:extracellular space"/>
    <property type="evidence" value="ECO:0007669"/>
    <property type="project" value="UniProtKB-ARBA"/>
</dbReference>